<proteinExistence type="predicted"/>
<dbReference type="Gene3D" id="2.60.120.260">
    <property type="entry name" value="Galactose-binding domain-like"/>
    <property type="match status" value="4"/>
</dbReference>
<dbReference type="InterPro" id="IPR013783">
    <property type="entry name" value="Ig-like_fold"/>
</dbReference>
<evidence type="ECO:0000313" key="4">
    <source>
        <dbReference type="Proteomes" id="UP000030184"/>
    </source>
</evidence>
<evidence type="ECO:0000259" key="2">
    <source>
        <dbReference type="PROSITE" id="PS50093"/>
    </source>
</evidence>
<accession>A0A098LRP2</accession>
<dbReference type="SMART" id="SM00089">
    <property type="entry name" value="PKD"/>
    <property type="match status" value="1"/>
</dbReference>
<dbReference type="InterPro" id="IPR003305">
    <property type="entry name" value="CenC_carb-bd"/>
</dbReference>
<dbReference type="InterPro" id="IPR008979">
    <property type="entry name" value="Galactose-bd-like_sf"/>
</dbReference>
<keyword evidence="4" id="KW-1185">Reference proteome</keyword>
<evidence type="ECO:0000256" key="1">
    <source>
        <dbReference type="ARBA" id="ARBA00022801"/>
    </source>
</evidence>
<dbReference type="GO" id="GO:0016798">
    <property type="term" value="F:hydrolase activity, acting on glycosyl bonds"/>
    <property type="evidence" value="ECO:0007669"/>
    <property type="project" value="InterPro"/>
</dbReference>
<keyword evidence="1 3" id="KW-0378">Hydrolase</keyword>
<dbReference type="CDD" id="cd00146">
    <property type="entry name" value="PKD"/>
    <property type="match status" value="1"/>
</dbReference>
<evidence type="ECO:0000313" key="3">
    <source>
        <dbReference type="EMBL" id="GAL89069.1"/>
    </source>
</evidence>
<protein>
    <submittedName>
        <fullName evidence="3">Glycosyl hydrolase family 16</fullName>
    </submittedName>
</protein>
<dbReference type="SUPFAM" id="SSF49299">
    <property type="entry name" value="PKD domain"/>
    <property type="match status" value="1"/>
</dbReference>
<dbReference type="EMBL" id="BBNY01000005">
    <property type="protein sequence ID" value="GAL89069.1"/>
    <property type="molecule type" value="Genomic_DNA"/>
</dbReference>
<reference evidence="4" key="1">
    <citation type="journal article" date="2014" name="Genome Announc.">
        <title>Draft Genome Sequence of Marine Flavobacterium Jejuia pallidilutea Strain 11shimoA1 and Pigmentation Mutants.</title>
        <authorList>
            <person name="Takatani N."/>
            <person name="Nakanishi M."/>
            <person name="Meirelles P."/>
            <person name="Mino S."/>
            <person name="Suda W."/>
            <person name="Oshima K."/>
            <person name="Hattori M."/>
            <person name="Ohkuma M."/>
            <person name="Hosokawa M."/>
            <person name="Miyashita K."/>
            <person name="Thompson F.L."/>
            <person name="Niwa A."/>
            <person name="Sawabe T."/>
            <person name="Sawabe T."/>
        </authorList>
    </citation>
    <scope>NUCLEOTIDE SEQUENCE [LARGE SCALE GENOMIC DNA]</scope>
    <source>
        <strain evidence="4">JCM 19538</strain>
    </source>
</reference>
<sequence>MKKIIQTLKYISVLVLALSFTNCEDDDVVLPSVEAGFTYTLNIDTGTVTFINISENANNYEWDFGDGTTSTEINPVKIYSNGTYTVVLKAKNVSGASDTFESEITILIPEIATLPISFDGENTTYDATTFNGAAFTVVDNPDVSGANAVASKVGEITNSGAQFEGFYFDLGAPLDLSTQKSVKALVWSDKVLDVLLKLEEGTGADVETTASHGGTGWEEVYFTFNSAASYNRFTMFIDPSGTISGKFYIDAISQIATDAIPCTETNLELPVDFDCNGIDYAAKIVGNVSFEVVDNPELSGINAEASKVGKIVNVGENWENAFFNFDTAIDLTSNKGIRFKLFSDQALPIKVKLEDGTEAPIEVDVNHTGSGWEELTFTFNSSASYNDMVVFIDGPGTAAGTFYIDDIEQVLGDTAEPCEAETMQSLSAADFNLTFMLDPTSSIIEDGGDFTWIDNPDFNNDVNTSCKVGQITKLGNNPWDNNQIDLDAKLDFNANEGLKIKVWSSRPNTEVRIKLEEIGAPNNNVEKFLTTSVTSAWEELIFAFDPADSGKYNKIVIFFDLNANNTDTYYFDDLALYGSSNGGGTGGAFDDGLLTNGDFENGSTAWIGNAVDVRTEGDNSFNFADVTVAGNAFDVNLSQVVEIVPGATYTLSFEASSNGNRTMLAGIGLNQDPWSNNVSEVNLTTQTQSFSLELKATDLNTSADFGGANSRVIFDMGAATGVVVIDNVSLTCSDCDGGGNTGGGGTGGGTTSGLVTNGDFETGDESSWILFQNGGTATLDNAISNGGSWSGKLATNGPSNPAFKQERIGAGTVNAGDTVTISFDHIGAIGGEGGVFNVILFVEGAGGSVPITHVFSPTPILSDSWTTFTGTFTIPNGTDTSEGISFLIEAVCGGATGCSVTANIDNVSATLN</sequence>
<organism evidence="3 4">
    <name type="scientific">Jejuia pallidilutea</name>
    <dbReference type="NCBI Taxonomy" id="504487"/>
    <lineage>
        <taxon>Bacteria</taxon>
        <taxon>Pseudomonadati</taxon>
        <taxon>Bacteroidota</taxon>
        <taxon>Flavobacteriia</taxon>
        <taxon>Flavobacteriales</taxon>
        <taxon>Flavobacteriaceae</taxon>
        <taxon>Jejuia</taxon>
    </lineage>
</organism>
<gene>
    <name evidence="3" type="ORF">JCM19538_2058</name>
</gene>
<dbReference type="Pfam" id="PF18911">
    <property type="entry name" value="PKD_4"/>
    <property type="match status" value="1"/>
</dbReference>
<dbReference type="InterPro" id="IPR035986">
    <property type="entry name" value="PKD_dom_sf"/>
</dbReference>
<dbReference type="Proteomes" id="UP000030184">
    <property type="component" value="Unassembled WGS sequence"/>
</dbReference>
<comment type="caution">
    <text evidence="3">The sequence shown here is derived from an EMBL/GenBank/DDBJ whole genome shotgun (WGS) entry which is preliminary data.</text>
</comment>
<dbReference type="PROSITE" id="PS50093">
    <property type="entry name" value="PKD"/>
    <property type="match status" value="1"/>
</dbReference>
<dbReference type="SUPFAM" id="SSF49785">
    <property type="entry name" value="Galactose-binding domain-like"/>
    <property type="match status" value="3"/>
</dbReference>
<dbReference type="InterPro" id="IPR000601">
    <property type="entry name" value="PKD_dom"/>
</dbReference>
<dbReference type="OrthoDB" id="9757947at2"/>
<dbReference type="Pfam" id="PF02018">
    <property type="entry name" value="CBM_4_9"/>
    <property type="match status" value="2"/>
</dbReference>
<dbReference type="RefSeq" id="WP_045371588.1">
    <property type="nucleotide sequence ID" value="NZ_BBNY01000005.1"/>
</dbReference>
<dbReference type="AlphaFoldDB" id="A0A098LRP2"/>
<dbReference type="InterPro" id="IPR022409">
    <property type="entry name" value="PKD/Chitinase_dom"/>
</dbReference>
<feature type="domain" description="PKD" evidence="2">
    <location>
        <begin position="60"/>
        <end position="113"/>
    </location>
</feature>
<dbReference type="Gene3D" id="2.60.40.10">
    <property type="entry name" value="Immunoglobulins"/>
    <property type="match status" value="1"/>
</dbReference>
<name>A0A098LRP2_9FLAO</name>